<dbReference type="PANTHER" id="PTHR47791">
    <property type="entry name" value="MEIOTICALLY UP-REGULATED GENE 191 PROTEIN"/>
    <property type="match status" value="1"/>
</dbReference>
<comment type="caution">
    <text evidence="1">The sequence shown here is derived from an EMBL/GenBank/DDBJ whole genome shotgun (WGS) entry which is preliminary data.</text>
</comment>
<dbReference type="Gene3D" id="1.50.10.20">
    <property type="match status" value="1"/>
</dbReference>
<accession>A0A3M2KRX3</accession>
<sequence>MDHRDQSISRRSMLVGGTAIALGALTQAPRVPAFAPAAPSAPADREQRADLAERAIVARYVRPLWGHPRKRLGTMVWPASVYDRLFLRWNYWWQAHLLDCAVDAAYRERTPERVDRVVAVARGIHTRNLTGWTNRYYDDMAWLILAIERAERLLGVQLGTAVGDLKSALIGGISPVVGAVPWRHGDDFFNTPAIGPTGIAMTRLGELSRAGQLADFLRTRLCDADSGLTLDGVHEPGGLLNRTTHTYCQGVTIGLETELATRTGGSGHHFRVSELVAATEDRLTESGVIAGAAADDSGLFMGILARYLAEAALALGDVIAADIVHTSARAAWEHRGEVDGLPLFGMDWTRPVVADPRTVVRHTASAADRRPNLSCDLSVQLSAWMLLEADYQLIAAGL</sequence>
<dbReference type="SUPFAM" id="SSF48208">
    <property type="entry name" value="Six-hairpin glycosidases"/>
    <property type="match status" value="1"/>
</dbReference>
<proteinExistence type="predicted"/>
<dbReference type="GO" id="GO:0005975">
    <property type="term" value="P:carbohydrate metabolic process"/>
    <property type="evidence" value="ECO:0007669"/>
    <property type="project" value="InterPro"/>
</dbReference>
<reference evidence="1 2" key="1">
    <citation type="submission" date="2018-10" db="EMBL/GenBank/DDBJ databases">
        <title>Isolation from cow dung.</title>
        <authorList>
            <person name="Ling L."/>
        </authorList>
    </citation>
    <scope>NUCLEOTIDE SEQUENCE [LARGE SCALE GENOMIC DNA]</scope>
    <source>
        <strain evidence="1 2">NEAU-LL90</strain>
    </source>
</reference>
<dbReference type="RefSeq" id="WP_122191636.1">
    <property type="nucleotide sequence ID" value="NZ_RFFH01000022.1"/>
</dbReference>
<organism evidence="1 2">
    <name type="scientific">Nocardia stercoris</name>
    <dbReference type="NCBI Taxonomy" id="2483361"/>
    <lineage>
        <taxon>Bacteria</taxon>
        <taxon>Bacillati</taxon>
        <taxon>Actinomycetota</taxon>
        <taxon>Actinomycetes</taxon>
        <taxon>Mycobacteriales</taxon>
        <taxon>Nocardiaceae</taxon>
        <taxon>Nocardia</taxon>
    </lineage>
</organism>
<keyword evidence="2" id="KW-1185">Reference proteome</keyword>
<dbReference type="Pfam" id="PF03663">
    <property type="entry name" value="Glyco_hydro_76"/>
    <property type="match status" value="1"/>
</dbReference>
<protein>
    <submittedName>
        <fullName evidence="1">Fructose-bisphosphate aldolase</fullName>
    </submittedName>
</protein>
<dbReference type="OrthoDB" id="2505409at2"/>
<gene>
    <name evidence="1" type="ORF">EBN03_30540</name>
</gene>
<dbReference type="Proteomes" id="UP000279275">
    <property type="component" value="Unassembled WGS sequence"/>
</dbReference>
<dbReference type="InterPro" id="IPR008928">
    <property type="entry name" value="6-hairpin_glycosidase_sf"/>
</dbReference>
<dbReference type="InterPro" id="IPR014512">
    <property type="entry name" value="O_gly_hydro"/>
</dbReference>
<evidence type="ECO:0000313" key="1">
    <source>
        <dbReference type="EMBL" id="RMI28392.1"/>
    </source>
</evidence>
<dbReference type="InterPro" id="IPR053169">
    <property type="entry name" value="MUG_Protein"/>
</dbReference>
<dbReference type="PROSITE" id="PS51318">
    <property type="entry name" value="TAT"/>
    <property type="match status" value="1"/>
</dbReference>
<dbReference type="PANTHER" id="PTHR47791:SF3">
    <property type="entry name" value="MEIOTICALLY UP-REGULATED GENE 191 PROTEIN"/>
    <property type="match status" value="1"/>
</dbReference>
<dbReference type="PIRSF" id="PIRSF021505">
    <property type="entry name" value="O_gly_hdrol"/>
    <property type="match status" value="1"/>
</dbReference>
<dbReference type="AlphaFoldDB" id="A0A3M2KRX3"/>
<name>A0A3M2KRX3_9NOCA</name>
<dbReference type="InterPro" id="IPR005198">
    <property type="entry name" value="Glyco_hydro_76"/>
</dbReference>
<dbReference type="EMBL" id="RFFH01000022">
    <property type="protein sequence ID" value="RMI28392.1"/>
    <property type="molecule type" value="Genomic_DNA"/>
</dbReference>
<dbReference type="InterPro" id="IPR006311">
    <property type="entry name" value="TAT_signal"/>
</dbReference>
<evidence type="ECO:0000313" key="2">
    <source>
        <dbReference type="Proteomes" id="UP000279275"/>
    </source>
</evidence>